<evidence type="ECO:0000313" key="2">
    <source>
        <dbReference type="EMBL" id="CDK25965.1"/>
    </source>
</evidence>
<dbReference type="EMBL" id="HG793126">
    <property type="protein sequence ID" value="CDK25965.1"/>
    <property type="molecule type" value="Genomic_DNA"/>
</dbReference>
<name>W6MUX1_9ASCO</name>
<dbReference type="AlphaFoldDB" id="W6MUX1"/>
<dbReference type="HOGENOM" id="CLU_2250555_0_0_1"/>
<proteinExistence type="predicted"/>
<dbReference type="GeneID" id="34519363"/>
<keyword evidence="3" id="KW-1185">Reference proteome</keyword>
<feature type="region of interest" description="Disordered" evidence="1">
    <location>
        <begin position="13"/>
        <end position="39"/>
    </location>
</feature>
<dbReference type="Proteomes" id="UP000019384">
    <property type="component" value="Unassembled WGS sequence"/>
</dbReference>
<protein>
    <submittedName>
        <fullName evidence="2">Uncharacterized protein</fullName>
    </submittedName>
</protein>
<reference evidence="2" key="2">
    <citation type="submission" date="2014-02" db="EMBL/GenBank/DDBJ databases">
        <title>Complete DNA sequence of /Kuraishia capsulata/ illustrates novel genomic features among budding yeasts (/Saccharomycotina/).</title>
        <authorList>
            <person name="Morales L."/>
            <person name="Noel B."/>
            <person name="Porcel B."/>
            <person name="Marcet-Houben M."/>
            <person name="Hullo M-F."/>
            <person name="Sacerdot C."/>
            <person name="Tekaia F."/>
            <person name="Leh-Louis V."/>
            <person name="Despons L."/>
            <person name="Khanna V."/>
            <person name="Aury J-M."/>
            <person name="Barbe V."/>
            <person name="Couloux A."/>
            <person name="Labadie K."/>
            <person name="Pelletier E."/>
            <person name="Souciet J-L."/>
            <person name="Boekhout T."/>
            <person name="Gabaldon T."/>
            <person name="Wincker P."/>
            <person name="Dujon B."/>
        </authorList>
    </citation>
    <scope>NUCLEOTIDE SEQUENCE</scope>
    <source>
        <strain evidence="2">CBS 1993</strain>
    </source>
</reference>
<evidence type="ECO:0000256" key="1">
    <source>
        <dbReference type="SAM" id="MobiDB-lite"/>
    </source>
</evidence>
<dbReference type="OrthoDB" id="3996652at2759"/>
<accession>W6MUX1</accession>
<sequence>MITVWHLSFVESSMSDIPRGPRSSKKATPNSSGGSPQKQALSVWQRWNSLSFKVRLYIGVSTMAVAYGADRLATFLEEKNALEMEASKRVESELAKLDQEVKKA</sequence>
<dbReference type="RefSeq" id="XP_022457975.1">
    <property type="nucleotide sequence ID" value="XM_022604167.1"/>
</dbReference>
<evidence type="ECO:0000313" key="3">
    <source>
        <dbReference type="Proteomes" id="UP000019384"/>
    </source>
</evidence>
<feature type="compositionally biased region" description="Polar residues" evidence="1">
    <location>
        <begin position="26"/>
        <end position="39"/>
    </location>
</feature>
<organism evidence="2 3">
    <name type="scientific">Kuraishia capsulata CBS 1993</name>
    <dbReference type="NCBI Taxonomy" id="1382522"/>
    <lineage>
        <taxon>Eukaryota</taxon>
        <taxon>Fungi</taxon>
        <taxon>Dikarya</taxon>
        <taxon>Ascomycota</taxon>
        <taxon>Saccharomycotina</taxon>
        <taxon>Pichiomycetes</taxon>
        <taxon>Pichiales</taxon>
        <taxon>Pichiaceae</taxon>
        <taxon>Kuraishia</taxon>
    </lineage>
</organism>
<gene>
    <name evidence="2" type="ORF">KUCA_T00001936001</name>
</gene>
<reference evidence="2" key="1">
    <citation type="submission" date="2013-12" db="EMBL/GenBank/DDBJ databases">
        <authorList>
            <person name="Genoscope - CEA"/>
        </authorList>
    </citation>
    <scope>NUCLEOTIDE SEQUENCE</scope>
    <source>
        <strain evidence="2">CBS 1993</strain>
    </source>
</reference>